<reference evidence="1 2" key="1">
    <citation type="journal article" date="2012" name="Stand. Genomic Sci.">
        <title>Complete genome sequence of the facultatively chemolithoautotrophic and methylotrophic alpha Proteobacterium Starkeya novella type strain (ATCC 8093(T)).</title>
        <authorList>
            <person name="Kappler U."/>
            <person name="Davenport K."/>
            <person name="Beatson S."/>
            <person name="Lucas S."/>
            <person name="Lapidus A."/>
            <person name="Copeland A."/>
            <person name="Berry K.W."/>
            <person name="Glavina Del Rio T."/>
            <person name="Hammon N."/>
            <person name="Dalin E."/>
            <person name="Tice H."/>
            <person name="Pitluck S."/>
            <person name="Richardson P."/>
            <person name="Bruce D."/>
            <person name="Goodwin L.A."/>
            <person name="Han C."/>
            <person name="Tapia R."/>
            <person name="Detter J.C."/>
            <person name="Chang Y.J."/>
            <person name="Jeffries C.D."/>
            <person name="Land M."/>
            <person name="Hauser L."/>
            <person name="Kyrpides N.C."/>
            <person name="Goker M."/>
            <person name="Ivanova N."/>
            <person name="Klenk H.P."/>
            <person name="Woyke T."/>
        </authorList>
    </citation>
    <scope>NUCLEOTIDE SEQUENCE [LARGE SCALE GENOMIC DNA]</scope>
    <source>
        <strain evidence="2">ATCC 8093 / DSM 506 / JCM 20403 / CCM 1077 / IAM 12100 / NBRC 12443 / NCIMB 10456</strain>
    </source>
</reference>
<dbReference type="STRING" id="639283.Snov_2696"/>
<dbReference type="KEGG" id="sno:Snov_2696"/>
<keyword evidence="2" id="KW-1185">Reference proteome</keyword>
<dbReference type="Proteomes" id="UP000006633">
    <property type="component" value="Chromosome"/>
</dbReference>
<dbReference type="HOGENOM" id="CLU_153885_0_0_5"/>
<evidence type="ECO:0000313" key="1">
    <source>
        <dbReference type="EMBL" id="ADH89985.1"/>
    </source>
</evidence>
<protein>
    <recommendedName>
        <fullName evidence="3">DUF3240 domain-containing protein</fullName>
    </recommendedName>
</protein>
<name>D7A597_ANCN5</name>
<dbReference type="OrthoDB" id="8778976at2"/>
<dbReference type="eggNOG" id="COG0221">
    <property type="taxonomic scope" value="Bacteria"/>
</dbReference>
<gene>
    <name evidence="1" type="ordered locus">Snov_2696</name>
</gene>
<organism evidence="1 2">
    <name type="scientific">Ancylobacter novellus (strain ATCC 8093 / DSM 506 / JCM 20403 / CCM 1077 / IAM 12100 / NBRC 12443 / NCIMB 10456)</name>
    <name type="common">Starkeya novella</name>
    <dbReference type="NCBI Taxonomy" id="639283"/>
    <lineage>
        <taxon>Bacteria</taxon>
        <taxon>Pseudomonadati</taxon>
        <taxon>Pseudomonadota</taxon>
        <taxon>Alphaproteobacteria</taxon>
        <taxon>Hyphomicrobiales</taxon>
        <taxon>Xanthobacteraceae</taxon>
        <taxon>Ancylobacter</taxon>
    </lineage>
</organism>
<accession>D7A597</accession>
<sequence length="101" mass="11871">MNVLEIFLPLDKGGGGTAESEEIERIVHELADRFGGATAFIREPAQGLWKREATIERDRIVIVEVVVRELDEAWWRDYRRQLERDFEQSEIMIRVMPCRLI</sequence>
<dbReference type="RefSeq" id="WP_013167489.1">
    <property type="nucleotide sequence ID" value="NC_014217.1"/>
</dbReference>
<evidence type="ECO:0000313" key="2">
    <source>
        <dbReference type="Proteomes" id="UP000006633"/>
    </source>
</evidence>
<dbReference type="AlphaFoldDB" id="D7A597"/>
<proteinExistence type="predicted"/>
<evidence type="ECO:0008006" key="3">
    <source>
        <dbReference type="Google" id="ProtNLM"/>
    </source>
</evidence>
<dbReference type="EMBL" id="CP002026">
    <property type="protein sequence ID" value="ADH89985.1"/>
    <property type="molecule type" value="Genomic_DNA"/>
</dbReference>